<dbReference type="EMBL" id="PIFK01000002">
    <property type="protein sequence ID" value="PTP39524.1"/>
    <property type="molecule type" value="Genomic_DNA"/>
</dbReference>
<evidence type="ECO:0000313" key="4">
    <source>
        <dbReference type="Proteomes" id="UP000050463"/>
    </source>
</evidence>
<dbReference type="Proteomes" id="UP000050463">
    <property type="component" value="Unassembled WGS sequence"/>
</dbReference>
<keyword evidence="1" id="KW-1133">Transmembrane helix</keyword>
<dbReference type="AlphaFoldDB" id="A0A1B9QUK0"/>
<keyword evidence="1" id="KW-0472">Membrane</keyword>
<gene>
    <name evidence="2" type="ORF">AN168_19565</name>
    <name evidence="3" type="ORF">CWO07_01055</name>
</gene>
<dbReference type="Proteomes" id="UP000244197">
    <property type="component" value="Unassembled WGS sequence"/>
</dbReference>
<proteinExistence type="predicted"/>
<evidence type="ECO:0000313" key="5">
    <source>
        <dbReference type="Proteomes" id="UP000244197"/>
    </source>
</evidence>
<sequence length="61" mass="7156">MRDLFFEENNEKRVTFAMELTLCTLLTIYIKAISICFSLREVANLIWTKKKLPLLSESDKS</sequence>
<evidence type="ECO:0000313" key="2">
    <source>
        <dbReference type="EMBL" id="KPL92645.1"/>
    </source>
</evidence>
<dbReference type="EMBL" id="LIZK01000010">
    <property type="protein sequence ID" value="KPL92645.1"/>
    <property type="molecule type" value="Genomic_DNA"/>
</dbReference>
<reference evidence="2 4" key="1">
    <citation type="submission" date="2015-08" db="EMBL/GenBank/DDBJ databases">
        <title>Draft Genome Sequence of Vibrio splendidus UCD-SED7.</title>
        <authorList>
            <person name="Lee R.D."/>
            <person name="Lang J.M."/>
            <person name="Coil D.A."/>
            <person name="Jospin G."/>
            <person name="Eisen J.A."/>
        </authorList>
    </citation>
    <scope>NUCLEOTIDE SEQUENCE [LARGE SCALE GENOMIC DNA]</scope>
    <source>
        <strain evidence="2 4">UCD-SED7</strain>
    </source>
</reference>
<feature type="transmembrane region" description="Helical" evidence="1">
    <location>
        <begin position="16"/>
        <end position="39"/>
    </location>
</feature>
<organism evidence="2 4">
    <name type="scientific">Vibrio splendidus</name>
    <dbReference type="NCBI Taxonomy" id="29497"/>
    <lineage>
        <taxon>Bacteria</taxon>
        <taxon>Pseudomonadati</taxon>
        <taxon>Pseudomonadota</taxon>
        <taxon>Gammaproteobacteria</taxon>
        <taxon>Vibrionales</taxon>
        <taxon>Vibrionaceae</taxon>
        <taxon>Vibrio</taxon>
    </lineage>
</organism>
<protein>
    <submittedName>
        <fullName evidence="2">Uncharacterized protein</fullName>
    </submittedName>
</protein>
<evidence type="ECO:0000313" key="3">
    <source>
        <dbReference type="EMBL" id="PTP39524.1"/>
    </source>
</evidence>
<comment type="caution">
    <text evidence="2">The sequence shown here is derived from an EMBL/GenBank/DDBJ whole genome shotgun (WGS) entry which is preliminary data.</text>
</comment>
<name>A0A1B9QUK0_VIBSP</name>
<accession>A0A1B9QUK0</accession>
<keyword evidence="1" id="KW-0812">Transmembrane</keyword>
<reference evidence="3 5" key="2">
    <citation type="submission" date="2017-11" db="EMBL/GenBank/DDBJ databases">
        <title>Population delineation of vibrios coincides with oyster pathogenicity.</title>
        <authorList>
            <person name="Bruto M."/>
            <person name="Labreuche Y."/>
            <person name="James A."/>
            <person name="Piel D."/>
            <person name="Chenivesse S."/>
            <person name="Petton B."/>
            <person name="Polz M.F."/>
            <person name="Le Roux F."/>
        </authorList>
    </citation>
    <scope>NUCLEOTIDE SEQUENCE [LARGE SCALE GENOMIC DNA]</scope>
    <source>
        <strain evidence="3 5">FF_144</strain>
    </source>
</reference>
<evidence type="ECO:0000256" key="1">
    <source>
        <dbReference type="SAM" id="Phobius"/>
    </source>
</evidence>